<proteinExistence type="predicted"/>
<name>A0A1H8DJQ1_9FIRM</name>
<evidence type="ECO:0000313" key="1">
    <source>
        <dbReference type="EMBL" id="SEN07572.1"/>
    </source>
</evidence>
<reference evidence="1 2" key="1">
    <citation type="submission" date="2016-10" db="EMBL/GenBank/DDBJ databases">
        <authorList>
            <person name="de Groot N.N."/>
        </authorList>
    </citation>
    <scope>NUCLEOTIDE SEQUENCE [LARGE SCALE GENOMIC DNA]</scope>
    <source>
        <strain evidence="1 2">CGMCC 1.5070</strain>
    </source>
</reference>
<dbReference type="AlphaFoldDB" id="A0A1H8DJQ1"/>
<dbReference type="EMBL" id="FOCG01000003">
    <property type="protein sequence ID" value="SEN07572.1"/>
    <property type="molecule type" value="Genomic_DNA"/>
</dbReference>
<dbReference type="STRING" id="474960.SAMN05216180_2649"/>
<dbReference type="Proteomes" id="UP000199158">
    <property type="component" value="Unassembled WGS sequence"/>
</dbReference>
<keyword evidence="2" id="KW-1185">Reference proteome</keyword>
<evidence type="ECO:0000313" key="2">
    <source>
        <dbReference type="Proteomes" id="UP000199158"/>
    </source>
</evidence>
<protein>
    <submittedName>
        <fullName evidence="1">Uncharacterized protein</fullName>
    </submittedName>
</protein>
<organism evidence="1 2">
    <name type="scientific">Hydrogenoanaerobacterium saccharovorans</name>
    <dbReference type="NCBI Taxonomy" id="474960"/>
    <lineage>
        <taxon>Bacteria</taxon>
        <taxon>Bacillati</taxon>
        <taxon>Bacillota</taxon>
        <taxon>Clostridia</taxon>
        <taxon>Eubacteriales</taxon>
        <taxon>Oscillospiraceae</taxon>
        <taxon>Hydrogenoanaerobacterium</taxon>
    </lineage>
</organism>
<accession>A0A1H8DJQ1</accession>
<sequence>MWVLKMISNEIKDLMPKLVSMTEQEWGAYAFSRDPIHKRLSPQLQQEMIQKANLCGRKEAQKLQNQFGAQHILQLADTMGLDIARKDSFGTDNFITFAQFQFPNHITLFTKNITAAQTLIEQNNIGGMLQHVNIEQLLIAHELFHFIESKNAQLYTKTKIVLWRIGSFQYKSGLICLGEIAAMAFAAELLHLNYSPYVFDVVLPWSQNEAQCRKLYQNILQFKIDKGD</sequence>
<gene>
    <name evidence="1" type="ORF">SAMN05216180_2649</name>
</gene>